<reference evidence="1 2" key="1">
    <citation type="submission" date="2022-03" db="EMBL/GenBank/DDBJ databases">
        <authorList>
            <person name="Li P."/>
        </authorList>
    </citation>
    <scope>NUCLEOTIDE SEQUENCE [LARGE SCALE GENOMIC DNA]</scope>
</reference>
<evidence type="ECO:0000313" key="1">
    <source>
        <dbReference type="EMBL" id="UPT53501.1"/>
    </source>
</evidence>
<dbReference type="Proteomes" id="UP000830966">
    <property type="component" value="Segment"/>
</dbReference>
<evidence type="ECO:0000313" key="2">
    <source>
        <dbReference type="Proteomes" id="UP000830966"/>
    </source>
</evidence>
<name>A0AAE9KSC6_9CAUD</name>
<sequence>MFKFKVGDRVRRNSPVSRETQERTGIQTGGVYTVCGVSYPGAAIQLTESKDISFNFAISAFSLESTSATWDVNEALRLRGLAVQAIQEYNTYLLQQPLLEAIEPPPPIK</sequence>
<protein>
    <submittedName>
        <fullName evidence="1">Uncharacterized protein</fullName>
    </submittedName>
</protein>
<accession>A0AAE9KSC6</accession>
<proteinExistence type="predicted"/>
<dbReference type="EMBL" id="ON132389">
    <property type="protein sequence ID" value="UPT53501.1"/>
    <property type="molecule type" value="Genomic_DNA"/>
</dbReference>
<organism evidence="1 2">
    <name type="scientific">Klebsiella phage P1010</name>
    <dbReference type="NCBI Taxonomy" id="2933280"/>
    <lineage>
        <taxon>Viruses</taxon>
        <taxon>Duplodnaviria</taxon>
        <taxon>Heunggongvirae</taxon>
        <taxon>Uroviricota</taxon>
        <taxon>Caudoviricetes</taxon>
        <taxon>Autographivirales</taxon>
        <taxon>Autoscriptoviridae</taxon>
        <taxon>Slopekvirinae</taxon>
        <taxon>Drulisvirus</taxon>
        <taxon>Drulisvirus P1010</taxon>
    </lineage>
</organism>
<keyword evidence="2" id="KW-1185">Reference proteome</keyword>